<evidence type="ECO:0000313" key="1">
    <source>
        <dbReference type="EMBL" id="JAE13506.1"/>
    </source>
</evidence>
<name>A0A0A9FT69_ARUDO</name>
<reference evidence="1" key="2">
    <citation type="journal article" date="2015" name="Data Brief">
        <title>Shoot transcriptome of the giant reed, Arundo donax.</title>
        <authorList>
            <person name="Barrero R.A."/>
            <person name="Guerrero F.D."/>
            <person name="Moolhuijzen P."/>
            <person name="Goolsby J.A."/>
            <person name="Tidwell J."/>
            <person name="Bellgard S.E."/>
            <person name="Bellgard M.I."/>
        </authorList>
    </citation>
    <scope>NUCLEOTIDE SEQUENCE</scope>
    <source>
        <tissue evidence="1">Shoot tissue taken approximately 20 cm above the soil surface</tissue>
    </source>
</reference>
<reference evidence="1" key="1">
    <citation type="submission" date="2014-09" db="EMBL/GenBank/DDBJ databases">
        <authorList>
            <person name="Magalhaes I.L.F."/>
            <person name="Oliveira U."/>
            <person name="Santos F.R."/>
            <person name="Vidigal T.H.D.A."/>
            <person name="Brescovit A.D."/>
            <person name="Santos A.J."/>
        </authorList>
    </citation>
    <scope>NUCLEOTIDE SEQUENCE</scope>
    <source>
        <tissue evidence="1">Shoot tissue taken approximately 20 cm above the soil surface</tissue>
    </source>
</reference>
<accession>A0A0A9FT69</accession>
<sequence length="24" mass="3053">MGYNLMRKTIGFHDRYHIIFWHCI</sequence>
<dbReference type="EMBL" id="GBRH01184390">
    <property type="protein sequence ID" value="JAE13506.1"/>
    <property type="molecule type" value="Transcribed_RNA"/>
</dbReference>
<protein>
    <submittedName>
        <fullName evidence="1">Uncharacterized protein</fullName>
    </submittedName>
</protein>
<dbReference type="AlphaFoldDB" id="A0A0A9FT69"/>
<organism evidence="1">
    <name type="scientific">Arundo donax</name>
    <name type="common">Giant reed</name>
    <name type="synonym">Donax arundinaceus</name>
    <dbReference type="NCBI Taxonomy" id="35708"/>
    <lineage>
        <taxon>Eukaryota</taxon>
        <taxon>Viridiplantae</taxon>
        <taxon>Streptophyta</taxon>
        <taxon>Embryophyta</taxon>
        <taxon>Tracheophyta</taxon>
        <taxon>Spermatophyta</taxon>
        <taxon>Magnoliopsida</taxon>
        <taxon>Liliopsida</taxon>
        <taxon>Poales</taxon>
        <taxon>Poaceae</taxon>
        <taxon>PACMAD clade</taxon>
        <taxon>Arundinoideae</taxon>
        <taxon>Arundineae</taxon>
        <taxon>Arundo</taxon>
    </lineage>
</organism>
<proteinExistence type="predicted"/>